<proteinExistence type="predicted"/>
<evidence type="ECO:0000313" key="2">
    <source>
        <dbReference type="Proteomes" id="UP000199435"/>
    </source>
</evidence>
<accession>A0A1C3VBZ5</accession>
<dbReference type="Proteomes" id="UP000199435">
    <property type="component" value="Unassembled WGS sequence"/>
</dbReference>
<evidence type="ECO:0000313" key="1">
    <source>
        <dbReference type="EMBL" id="SCB25208.1"/>
    </source>
</evidence>
<dbReference type="EMBL" id="FMAH01000011">
    <property type="protein sequence ID" value="SCB25208.1"/>
    <property type="molecule type" value="Genomic_DNA"/>
</dbReference>
<organism evidence="1 2">
    <name type="scientific">Rhizobium miluonense</name>
    <dbReference type="NCBI Taxonomy" id="411945"/>
    <lineage>
        <taxon>Bacteria</taxon>
        <taxon>Pseudomonadati</taxon>
        <taxon>Pseudomonadota</taxon>
        <taxon>Alphaproteobacteria</taxon>
        <taxon>Hyphomicrobiales</taxon>
        <taxon>Rhizobiaceae</taxon>
        <taxon>Rhizobium/Agrobacterium group</taxon>
        <taxon>Rhizobium</taxon>
    </lineage>
</organism>
<dbReference type="AlphaFoldDB" id="A0A1C3VBZ5"/>
<sequence length="54" mass="5835">MIVAGCQVTKSDETAVRVAEKDREECLVLLHGWRRSASDLSSSRQAASAALMSL</sequence>
<protein>
    <submittedName>
        <fullName evidence="1">Uncharacterized protein</fullName>
    </submittedName>
</protein>
<name>A0A1C3VBZ5_9HYPH</name>
<gene>
    <name evidence="1" type="ORF">GA0061102_101127</name>
</gene>
<keyword evidence="2" id="KW-1185">Reference proteome</keyword>
<dbReference type="STRING" id="411945.GA0061102_101127"/>
<reference evidence="2" key="1">
    <citation type="submission" date="2016-08" db="EMBL/GenBank/DDBJ databases">
        <authorList>
            <person name="Varghese N."/>
            <person name="Submissions Spin"/>
        </authorList>
    </citation>
    <scope>NUCLEOTIDE SEQUENCE [LARGE SCALE GENOMIC DNA]</scope>
    <source>
        <strain evidence="2">HAMBI 2971</strain>
    </source>
</reference>